<evidence type="ECO:0000313" key="1">
    <source>
        <dbReference type="EMBL" id="PCS21088.1"/>
    </source>
</evidence>
<dbReference type="RefSeq" id="WP_257013411.1">
    <property type="nucleotide sequence ID" value="NZ_JXKC01000001.1"/>
</dbReference>
<comment type="caution">
    <text evidence="1">The sequence shown here is derived from an EMBL/GenBank/DDBJ whole genome shotgun (WGS) entry which is preliminary data.</text>
</comment>
<protein>
    <recommendedName>
        <fullName evidence="3">Winged helix-turn-helix domain-containing protein</fullName>
    </recommendedName>
</protein>
<dbReference type="Proteomes" id="UP000218711">
    <property type="component" value="Unassembled WGS sequence"/>
</dbReference>
<reference evidence="1 2" key="1">
    <citation type="submission" date="2014-12" db="EMBL/GenBank/DDBJ databases">
        <title>Draft genome sequences of 10 type strains of Lactococcus.</title>
        <authorList>
            <person name="Sun Z."/>
            <person name="Zhong Z."/>
            <person name="Liu W."/>
            <person name="Zhang W."/>
            <person name="Zhang H."/>
        </authorList>
    </citation>
    <scope>NUCLEOTIDE SEQUENCE [LARGE SCALE GENOMIC DNA]</scope>
    <source>
        <strain evidence="1 2">DSM 21502</strain>
    </source>
</reference>
<dbReference type="InterPro" id="IPR009351">
    <property type="entry name" value="AlkZ-like"/>
</dbReference>
<proteinExistence type="predicted"/>
<organism evidence="1 2">
    <name type="scientific">Lactococcus cremoris subsp. tructae</name>
    <dbReference type="NCBI Taxonomy" id="542833"/>
    <lineage>
        <taxon>Bacteria</taxon>
        <taxon>Bacillati</taxon>
        <taxon>Bacillota</taxon>
        <taxon>Bacilli</taxon>
        <taxon>Lactobacillales</taxon>
        <taxon>Streptococcaceae</taxon>
        <taxon>Lactococcus</taxon>
    </lineage>
</organism>
<dbReference type="PANTHER" id="PTHR30528">
    <property type="entry name" value="CYTOPLASMIC PROTEIN"/>
    <property type="match status" value="1"/>
</dbReference>
<evidence type="ECO:0000313" key="2">
    <source>
        <dbReference type="Proteomes" id="UP000218711"/>
    </source>
</evidence>
<dbReference type="PANTHER" id="PTHR30528:SF0">
    <property type="entry name" value="CYTOPLASMIC PROTEIN"/>
    <property type="match status" value="1"/>
</dbReference>
<sequence>MIRLTKEEARNFLLAKQGLLGHKQFSGKEGLMDFVRQAGSVQFDPVDVCGTSPELTLQARIEYFTKEMLDELLYQDRLLIDFFDKNLCILPIEDLTVFTRKYAGISYAEAMARRQSEPVLQMMIEIRKILSEKEYIFAKDLRHLESGNLIWDWGASSSVARAALETMYFKGELIIHHKNGRQKAYALAEKFLSAKLLSAKSPFESELDYHQQLVLRRIGTIGFLWNKRSDAWLGIEHFKTFERNQAFQSLLEDKKITEIQIEGISTIFYMKKEDEKLLTSSHLVPDRSDSLSVNPKSPVRMEFLAPLDNLLWDRNLIREIFDFDYKWEIYTPKEKRKYGAYVLPVLYKNRFVGRLEIERHTKEKVLLVKNFWLEDNEVFNKSCKEAFSTCVEVFRAFNHCEKVEYVKGWCKENDQK</sequence>
<evidence type="ECO:0008006" key="3">
    <source>
        <dbReference type="Google" id="ProtNLM"/>
    </source>
</evidence>
<dbReference type="Pfam" id="PF06224">
    <property type="entry name" value="AlkZ-like"/>
    <property type="match status" value="1"/>
</dbReference>
<accession>A0A2A5SZ10</accession>
<dbReference type="EMBL" id="JXKC01000001">
    <property type="protein sequence ID" value="PCS21088.1"/>
    <property type="molecule type" value="Genomic_DNA"/>
</dbReference>
<dbReference type="AlphaFoldDB" id="A0A2A5SZ10"/>
<name>A0A2A5SZ10_LACLC</name>
<gene>
    <name evidence="1" type="ORF">RU92_GL000736</name>
</gene>